<dbReference type="RefSeq" id="WP_126563084.1">
    <property type="nucleotide sequence ID" value="NZ_RYDJ01000044.1"/>
</dbReference>
<keyword evidence="1" id="KW-0812">Transmembrane</keyword>
<dbReference type="Proteomes" id="UP000280825">
    <property type="component" value="Unassembled WGS sequence"/>
</dbReference>
<gene>
    <name evidence="2" type="ORF">EKL98_15345</name>
</gene>
<sequence length="154" mass="18189">MSEDNLKITIGLLVGLIGLLSTVIKMYHDKNREIELKLSDKKYSTYSEIITTLFDLINKQKGLNNFTEDEILNRVMDVKRDLILYGNDAIIKKFFEWEENQLKKKRLWIWVELVALARQDMGNKRTKIKADDILKSLLNEQNDYKEFKKTLMNS</sequence>
<dbReference type="EMBL" id="RYDJ01000044">
    <property type="protein sequence ID" value="RTZ00454.1"/>
    <property type="molecule type" value="Genomic_DNA"/>
</dbReference>
<feature type="transmembrane region" description="Helical" evidence="1">
    <location>
        <begin position="6"/>
        <end position="27"/>
    </location>
</feature>
<organism evidence="2 3">
    <name type="scientific">Flavobacterium bomense</name>
    <dbReference type="NCBI Taxonomy" id="2497483"/>
    <lineage>
        <taxon>Bacteria</taxon>
        <taxon>Pseudomonadati</taxon>
        <taxon>Bacteroidota</taxon>
        <taxon>Flavobacteriia</taxon>
        <taxon>Flavobacteriales</taxon>
        <taxon>Flavobacteriaceae</taxon>
        <taxon>Flavobacterium</taxon>
    </lineage>
</organism>
<proteinExistence type="predicted"/>
<protein>
    <submittedName>
        <fullName evidence="2">Uncharacterized protein</fullName>
    </submittedName>
</protein>
<name>A0A432CDW1_9FLAO</name>
<evidence type="ECO:0000313" key="2">
    <source>
        <dbReference type="EMBL" id="RTZ00454.1"/>
    </source>
</evidence>
<accession>A0A432CDW1</accession>
<dbReference type="AlphaFoldDB" id="A0A432CDW1"/>
<comment type="caution">
    <text evidence="2">The sequence shown here is derived from an EMBL/GenBank/DDBJ whole genome shotgun (WGS) entry which is preliminary data.</text>
</comment>
<reference evidence="2 3" key="1">
    <citation type="submission" date="2018-12" db="EMBL/GenBank/DDBJ databases">
        <title>Flavobacterium sp. nov., isolated from glacier ice.</title>
        <authorList>
            <person name="Liu Q."/>
            <person name="Xin Y.-H."/>
        </authorList>
    </citation>
    <scope>NUCLEOTIDE SEQUENCE [LARGE SCALE GENOMIC DNA]</scope>
    <source>
        <strain evidence="2 3">RB1N8</strain>
    </source>
</reference>
<keyword evidence="3" id="KW-1185">Reference proteome</keyword>
<evidence type="ECO:0000256" key="1">
    <source>
        <dbReference type="SAM" id="Phobius"/>
    </source>
</evidence>
<keyword evidence="1" id="KW-1133">Transmembrane helix</keyword>
<evidence type="ECO:0000313" key="3">
    <source>
        <dbReference type="Proteomes" id="UP000280825"/>
    </source>
</evidence>
<keyword evidence="1" id="KW-0472">Membrane</keyword>